<dbReference type="PANTHER" id="PTHR11257:SF8">
    <property type="entry name" value="GEO08457P1"/>
    <property type="match status" value="1"/>
</dbReference>
<evidence type="ECO:0000256" key="1">
    <source>
        <dbReference type="SAM" id="SignalP"/>
    </source>
</evidence>
<dbReference type="InterPro" id="IPR005055">
    <property type="entry name" value="A10/PebIII"/>
</dbReference>
<dbReference type="Pfam" id="PF03392">
    <property type="entry name" value="OS-D"/>
    <property type="match status" value="1"/>
</dbReference>
<name>A0A0L7RJY2_9HYME</name>
<dbReference type="AlphaFoldDB" id="A0A0L7RJY2"/>
<evidence type="ECO:0000313" key="3">
    <source>
        <dbReference type="Proteomes" id="UP000053825"/>
    </source>
</evidence>
<evidence type="ECO:0000313" key="2">
    <source>
        <dbReference type="EMBL" id="KOC71175.1"/>
    </source>
</evidence>
<accession>A0A0L7RJY2</accession>
<dbReference type="EMBL" id="KQ414578">
    <property type="protein sequence ID" value="KOC71175.1"/>
    <property type="molecule type" value="Genomic_DNA"/>
</dbReference>
<organism evidence="2 3">
    <name type="scientific">Habropoda laboriosa</name>
    <dbReference type="NCBI Taxonomy" id="597456"/>
    <lineage>
        <taxon>Eukaryota</taxon>
        <taxon>Metazoa</taxon>
        <taxon>Ecdysozoa</taxon>
        <taxon>Arthropoda</taxon>
        <taxon>Hexapoda</taxon>
        <taxon>Insecta</taxon>
        <taxon>Pterygota</taxon>
        <taxon>Neoptera</taxon>
        <taxon>Endopterygota</taxon>
        <taxon>Hymenoptera</taxon>
        <taxon>Apocrita</taxon>
        <taxon>Aculeata</taxon>
        <taxon>Apoidea</taxon>
        <taxon>Anthophila</taxon>
        <taxon>Apidae</taxon>
        <taxon>Habropoda</taxon>
    </lineage>
</organism>
<sequence length="107" mass="12733">MKGHIFLLFTVFVLTTFAETQDRIPNLLMNKQYVEKQIDCILDRGHCDAIGRKIKELLPEAINNYCRRCTSREVAQARTLITFMQQNYPQAWNLILRRYAAMQRYFN</sequence>
<dbReference type="OrthoDB" id="6355718at2759"/>
<dbReference type="Proteomes" id="UP000053825">
    <property type="component" value="Unassembled WGS sequence"/>
</dbReference>
<keyword evidence="3" id="KW-1185">Reference proteome</keyword>
<protein>
    <submittedName>
        <fullName evidence="2">Ejaculatory bulb-specific protein 3</fullName>
    </submittedName>
</protein>
<dbReference type="PANTHER" id="PTHR11257">
    <property type="entry name" value="CHEMOSENSORY PROTEIN-RELATED"/>
    <property type="match status" value="1"/>
</dbReference>
<reference evidence="2 3" key="1">
    <citation type="submission" date="2015-07" db="EMBL/GenBank/DDBJ databases">
        <title>The genome of Habropoda laboriosa.</title>
        <authorList>
            <person name="Pan H."/>
            <person name="Kapheim K."/>
        </authorList>
    </citation>
    <scope>NUCLEOTIDE SEQUENCE [LARGE SCALE GENOMIC DNA]</scope>
    <source>
        <strain evidence="2">0110345459</strain>
    </source>
</reference>
<dbReference type="Gene3D" id="1.10.2080.10">
    <property type="entry name" value="Insect odorant-binding protein A10/Ejaculatory bulb-specific protein 3"/>
    <property type="match status" value="1"/>
</dbReference>
<feature type="signal peptide" evidence="1">
    <location>
        <begin position="1"/>
        <end position="18"/>
    </location>
</feature>
<dbReference type="SUPFAM" id="SSF100910">
    <property type="entry name" value="Chemosensory protein Csp2"/>
    <property type="match status" value="1"/>
</dbReference>
<gene>
    <name evidence="2" type="ORF">WH47_06236</name>
</gene>
<dbReference type="InterPro" id="IPR036682">
    <property type="entry name" value="OS_D_A10/PebIII_sf"/>
</dbReference>
<keyword evidence="1" id="KW-0732">Signal</keyword>
<feature type="chain" id="PRO_5005575512" evidence="1">
    <location>
        <begin position="19"/>
        <end position="107"/>
    </location>
</feature>
<proteinExistence type="predicted"/>